<dbReference type="InterPro" id="IPR012906">
    <property type="entry name" value="PaaX-like_N"/>
</dbReference>
<dbReference type="Gene3D" id="1.20.58.1460">
    <property type="match status" value="1"/>
</dbReference>
<comment type="caution">
    <text evidence="2">The sequence shown here is derived from an EMBL/GenBank/DDBJ whole genome shotgun (WGS) entry which is preliminary data.</text>
</comment>
<evidence type="ECO:0000313" key="2">
    <source>
        <dbReference type="EMBL" id="RIX80645.1"/>
    </source>
</evidence>
<dbReference type="Gene3D" id="1.10.10.10">
    <property type="entry name" value="Winged helix-like DNA-binding domain superfamily/Winged helix DNA-binding domain"/>
    <property type="match status" value="1"/>
</dbReference>
<sequence length="270" mass="29173">MDKVCNVSVALPSAPELILDLLVADGGTLSSQALCRAGALMGIGETTLRVGLTRLAAEGKIARGERGSYSLNRAGPALSRAVGDWRHKRAQAVAWKGDWLAVHDAGVARADKTGWRRHSLALSLRGFAALRPGLQIRPDNLAGGLAAERAQLEALGLSTDALVFRLADLDPTAQTTARTLWNVRALADDCRRLQAGLERGEQRLHTEPLEVAVRESLLLGRAVIAHLVRDPLLPAELMPPAPRTALRAAARRYQDQARKLWRQWLALPAA</sequence>
<dbReference type="Gene3D" id="3.30.70.2650">
    <property type="match status" value="1"/>
</dbReference>
<reference evidence="2 3" key="1">
    <citation type="submission" date="2018-09" db="EMBL/GenBank/DDBJ databases">
        <title>Acidovorax cavernicola nov. sp. isolated from Gruta de las Maravillas (Aracena, Spain).</title>
        <authorList>
            <person name="Jurado V."/>
            <person name="Gutierrez-Patricio S."/>
            <person name="Gonzalez-Pimentel J.L."/>
            <person name="Miller A.Z."/>
            <person name="Laiz L."/>
            <person name="Saiz-Jimenez C."/>
        </authorList>
    </citation>
    <scope>NUCLEOTIDE SEQUENCE [LARGE SCALE GENOMIC DNA]</scope>
    <source>
        <strain evidence="2 3">1011MAR4D40.2</strain>
    </source>
</reference>
<dbReference type="GO" id="GO:0006351">
    <property type="term" value="P:DNA-templated transcription"/>
    <property type="evidence" value="ECO:0007669"/>
    <property type="project" value="TreeGrafter"/>
</dbReference>
<name>A0A9X8GVA9_9BURK</name>
<dbReference type="AlphaFoldDB" id="A0A9X8GVA9"/>
<dbReference type="Proteomes" id="UP000265619">
    <property type="component" value="Unassembled WGS sequence"/>
</dbReference>
<organism evidence="2 3">
    <name type="scientific">Acidovorax cavernicola</name>
    <dbReference type="NCBI Taxonomy" id="1675792"/>
    <lineage>
        <taxon>Bacteria</taxon>
        <taxon>Pseudomonadati</taxon>
        <taxon>Pseudomonadota</taxon>
        <taxon>Betaproteobacteria</taxon>
        <taxon>Burkholderiales</taxon>
        <taxon>Comamonadaceae</taxon>
        <taxon>Acidovorax</taxon>
    </lineage>
</organism>
<gene>
    <name evidence="2" type="ORF">D3H34_12615</name>
</gene>
<proteinExistence type="predicted"/>
<dbReference type="PANTHER" id="PTHR30319">
    <property type="entry name" value="PHENYLACETIC ACID REGULATOR-RELATED TRANSCRIPTIONAL REPRESSOR"/>
    <property type="match status" value="1"/>
</dbReference>
<dbReference type="Pfam" id="PF07848">
    <property type="entry name" value="PaaX"/>
    <property type="match status" value="1"/>
</dbReference>
<feature type="domain" description="Transcriptional repressor PaaX-like N-terminal" evidence="1">
    <location>
        <begin position="20"/>
        <end position="71"/>
    </location>
</feature>
<dbReference type="OrthoDB" id="6380574at2"/>
<dbReference type="RefSeq" id="WP_119553799.1">
    <property type="nucleotide sequence ID" value="NZ_QXMN01000012.1"/>
</dbReference>
<protein>
    <submittedName>
        <fullName evidence="2">PaaX family transcriptional regulator</fullName>
    </submittedName>
</protein>
<dbReference type="EMBL" id="QXMN01000012">
    <property type="protein sequence ID" value="RIX80645.1"/>
    <property type="molecule type" value="Genomic_DNA"/>
</dbReference>
<keyword evidence="3" id="KW-1185">Reference proteome</keyword>
<dbReference type="PANTHER" id="PTHR30319:SF1">
    <property type="entry name" value="TRANSCRIPTIONAL REPRESSOR PAAX"/>
    <property type="match status" value="1"/>
</dbReference>
<evidence type="ECO:0000313" key="3">
    <source>
        <dbReference type="Proteomes" id="UP000265619"/>
    </source>
</evidence>
<accession>A0A9X8GVA9</accession>
<dbReference type="InterPro" id="IPR036388">
    <property type="entry name" value="WH-like_DNA-bd_sf"/>
</dbReference>
<evidence type="ECO:0000259" key="1">
    <source>
        <dbReference type="Pfam" id="PF07848"/>
    </source>
</evidence>